<dbReference type="EMBL" id="SADE01000001">
    <property type="protein sequence ID" value="RVU37855.1"/>
    <property type="molecule type" value="Genomic_DNA"/>
</dbReference>
<evidence type="ECO:0000259" key="11">
    <source>
        <dbReference type="Pfam" id="PF25994"/>
    </source>
</evidence>
<keyword evidence="6 9" id="KW-0812">Transmembrane</keyword>
<evidence type="ECO:0000256" key="6">
    <source>
        <dbReference type="ARBA" id="ARBA00022692"/>
    </source>
</evidence>
<evidence type="ECO:0000256" key="1">
    <source>
        <dbReference type="ARBA" id="ARBA00004377"/>
    </source>
</evidence>
<evidence type="ECO:0000256" key="2">
    <source>
        <dbReference type="ARBA" id="ARBA00009477"/>
    </source>
</evidence>
<dbReference type="InterPro" id="IPR058781">
    <property type="entry name" value="HH_AprE-like"/>
</dbReference>
<evidence type="ECO:0000256" key="8">
    <source>
        <dbReference type="ARBA" id="ARBA00023136"/>
    </source>
</evidence>
<gene>
    <name evidence="13" type="ORF">EOI86_00695</name>
</gene>
<dbReference type="GO" id="GO:0009306">
    <property type="term" value="P:protein secretion"/>
    <property type="evidence" value="ECO:0007669"/>
    <property type="project" value="InterPro"/>
</dbReference>
<protein>
    <recommendedName>
        <fullName evidence="9">Membrane fusion protein (MFP) family protein</fullName>
    </recommendedName>
</protein>
<evidence type="ECO:0000256" key="3">
    <source>
        <dbReference type="ARBA" id="ARBA00022448"/>
    </source>
</evidence>
<sequence>MVACWWRTAPRTRLWKRWPAAASKPRRLDRITVMAGLGGSWDDDLFEDEGRKGAKSASRVAHIMLFTIALFFVAFITWAYNATLDEVTRGEGRIIPSSQTQIIQHLEGGIVSEILVREGQIVLQGDPLMRIENRVAEADLAEKRKQYVNLLATAARLEAEAVGAETIEFPQDVVTRAPELATAEQRLFERRTNQLEQQVQILREQTAQKRQELQEISTRRKQAENQLALADQEYKLLKPLVDQGVSAKIDLIRLQQKMEDLRSQVQTAKNAVPRLQSVLNEARQRIEEKTSSFRTEAQQELNNTRVEASRLYEDISAGIDRATRTEVRSPVKGTVNKLLINTIGGVVRPGDELLEIVPLEDALLVEARIKPSDRAQLFPGLKAVVKLTAYDFSIWGGLDAELIDISADTITDEQGETFYRIRLRTDDTSLAPDKPITTGMTASVDILTGEKTVLQYLLKPILKAQQNALRER</sequence>
<evidence type="ECO:0000313" key="13">
    <source>
        <dbReference type="EMBL" id="RVU37855.1"/>
    </source>
</evidence>
<accession>A0A3S2VRB4</accession>
<keyword evidence="5 9" id="KW-0997">Cell inner membrane</keyword>
<dbReference type="GO" id="GO:0005886">
    <property type="term" value="C:plasma membrane"/>
    <property type="evidence" value="ECO:0007669"/>
    <property type="project" value="UniProtKB-SubCell"/>
</dbReference>
<comment type="caution">
    <text evidence="13">The sequence shown here is derived from an EMBL/GenBank/DDBJ whole genome shotgun (WGS) entry which is preliminary data.</text>
</comment>
<feature type="transmembrane region" description="Helical" evidence="9">
    <location>
        <begin position="60"/>
        <end position="80"/>
    </location>
</feature>
<dbReference type="InterPro" id="IPR010129">
    <property type="entry name" value="T1SS_HlyD"/>
</dbReference>
<proteinExistence type="inferred from homology"/>
<dbReference type="InterPro" id="IPR050739">
    <property type="entry name" value="MFP"/>
</dbReference>
<dbReference type="Gene3D" id="2.40.30.170">
    <property type="match status" value="1"/>
</dbReference>
<evidence type="ECO:0000259" key="12">
    <source>
        <dbReference type="Pfam" id="PF26002"/>
    </source>
</evidence>
<dbReference type="Gene3D" id="2.40.50.100">
    <property type="match status" value="1"/>
</dbReference>
<keyword evidence="8 9" id="KW-0472">Membrane</keyword>
<keyword evidence="10" id="KW-0175">Coiled coil</keyword>
<keyword evidence="14" id="KW-1185">Reference proteome</keyword>
<dbReference type="PANTHER" id="PTHR30386:SF26">
    <property type="entry name" value="TRANSPORT PROTEIN COMB"/>
    <property type="match status" value="1"/>
</dbReference>
<name>A0A3S2VRB4_9PROT</name>
<evidence type="ECO:0000256" key="4">
    <source>
        <dbReference type="ARBA" id="ARBA00022475"/>
    </source>
</evidence>
<dbReference type="InterPro" id="IPR058982">
    <property type="entry name" value="Beta-barrel_AprE"/>
</dbReference>
<keyword evidence="3 9" id="KW-0813">Transport</keyword>
<comment type="similarity">
    <text evidence="2 9">Belongs to the membrane fusion protein (MFP) (TC 8.A.1) family.</text>
</comment>
<dbReference type="Pfam" id="PF25994">
    <property type="entry name" value="HH_AprE"/>
    <property type="match status" value="1"/>
</dbReference>
<dbReference type="InterPro" id="IPR006144">
    <property type="entry name" value="Secretion_HlyD_CS"/>
</dbReference>
<dbReference type="AlphaFoldDB" id="A0A3S2VRB4"/>
<feature type="domain" description="AprE-like beta-barrel" evidence="12">
    <location>
        <begin position="363"/>
        <end position="449"/>
    </location>
</feature>
<keyword evidence="7 9" id="KW-1133">Transmembrane helix</keyword>
<evidence type="ECO:0000313" key="14">
    <source>
        <dbReference type="Proteomes" id="UP000287447"/>
    </source>
</evidence>
<evidence type="ECO:0000256" key="9">
    <source>
        <dbReference type="RuleBase" id="RU365093"/>
    </source>
</evidence>
<evidence type="ECO:0000256" key="5">
    <source>
        <dbReference type="ARBA" id="ARBA00022519"/>
    </source>
</evidence>
<organism evidence="13 14">
    <name type="scientific">Hwanghaeella grinnelliae</name>
    <dbReference type="NCBI Taxonomy" id="2500179"/>
    <lineage>
        <taxon>Bacteria</taxon>
        <taxon>Pseudomonadati</taxon>
        <taxon>Pseudomonadota</taxon>
        <taxon>Alphaproteobacteria</taxon>
        <taxon>Rhodospirillales</taxon>
        <taxon>Rhodospirillaceae</taxon>
        <taxon>Hwanghaeella</taxon>
    </lineage>
</organism>
<dbReference type="PRINTS" id="PR01490">
    <property type="entry name" value="RTXTOXIND"/>
</dbReference>
<dbReference type="Pfam" id="PF26002">
    <property type="entry name" value="Beta-barrel_AprE"/>
    <property type="match status" value="1"/>
</dbReference>
<dbReference type="Proteomes" id="UP000287447">
    <property type="component" value="Unassembled WGS sequence"/>
</dbReference>
<keyword evidence="4 9" id="KW-1003">Cell membrane</keyword>
<dbReference type="PROSITE" id="PS00543">
    <property type="entry name" value="HLYD_FAMILY"/>
    <property type="match status" value="1"/>
</dbReference>
<evidence type="ECO:0000256" key="7">
    <source>
        <dbReference type="ARBA" id="ARBA00022989"/>
    </source>
</evidence>
<feature type="coiled-coil region" evidence="10">
    <location>
        <begin position="185"/>
        <end position="314"/>
    </location>
</feature>
<evidence type="ECO:0000256" key="10">
    <source>
        <dbReference type="SAM" id="Coils"/>
    </source>
</evidence>
<dbReference type="PANTHER" id="PTHR30386">
    <property type="entry name" value="MEMBRANE FUSION SUBUNIT OF EMRAB-TOLC MULTIDRUG EFFLUX PUMP"/>
    <property type="match status" value="1"/>
</dbReference>
<reference evidence="14" key="1">
    <citation type="submission" date="2019-01" db="EMBL/GenBank/DDBJ databases">
        <title>Gri0909 isolated from a small marine red alga.</title>
        <authorList>
            <person name="Kim J."/>
            <person name="Jeong S.E."/>
            <person name="Jeon C.O."/>
        </authorList>
    </citation>
    <scope>NUCLEOTIDE SEQUENCE [LARGE SCALE GENOMIC DNA]</scope>
    <source>
        <strain evidence="14">Gri0909</strain>
    </source>
</reference>
<feature type="domain" description="AprE-like long alpha-helical hairpin" evidence="11">
    <location>
        <begin position="136"/>
        <end position="317"/>
    </location>
</feature>
<comment type="subcellular location">
    <subcellularLocation>
        <location evidence="1 9">Cell inner membrane</location>
        <topology evidence="1 9">Single-pass membrane protein</topology>
    </subcellularLocation>
</comment>
<dbReference type="NCBIfam" id="TIGR01843">
    <property type="entry name" value="type_I_hlyD"/>
    <property type="match status" value="1"/>
</dbReference>